<sequence length="284" mass="28788">MSEETAIVSIKGMNADMTCRGYQFALGQTYAAEGEAKCCKNGFHACPTDLHPLTVFSFYPPAGSRFFEVGQAGSICRAESDKAASTILTVNVEIGVGDLVKRAWEWVWERAIKSDENHATGDYGAASATGYQGAASATGDYGAASATGYRGAASATGNYGAASATGYRGAASATGDYGAASATGDRGAASATGDYGAASATGDRGAASATGNYGAAKAANGSAAMTNGYAGRIMGETEGCPLFCVERDENYDLLSVACGVTGRDGIDVGVWYVCRDGKLVPADV</sequence>
<dbReference type="AlphaFoldDB" id="A0A7W6FTA9"/>
<organism evidence="2 3">
    <name type="scientific">Sphingobium jiangsuense</name>
    <dbReference type="NCBI Taxonomy" id="870476"/>
    <lineage>
        <taxon>Bacteria</taxon>
        <taxon>Pseudomonadati</taxon>
        <taxon>Pseudomonadota</taxon>
        <taxon>Alphaproteobacteria</taxon>
        <taxon>Sphingomonadales</taxon>
        <taxon>Sphingomonadaceae</taxon>
        <taxon>Sphingobium</taxon>
    </lineage>
</organism>
<evidence type="ECO:0000313" key="2">
    <source>
        <dbReference type="EMBL" id="MBB3928919.1"/>
    </source>
</evidence>
<dbReference type="Proteomes" id="UP000571950">
    <property type="component" value="Unassembled WGS sequence"/>
</dbReference>
<reference evidence="2 3" key="1">
    <citation type="submission" date="2020-08" db="EMBL/GenBank/DDBJ databases">
        <title>Genomic Encyclopedia of Type Strains, Phase IV (KMG-IV): sequencing the most valuable type-strain genomes for metagenomic binning, comparative biology and taxonomic classification.</title>
        <authorList>
            <person name="Goeker M."/>
        </authorList>
    </citation>
    <scope>NUCLEOTIDE SEQUENCE [LARGE SCALE GENOMIC DNA]</scope>
    <source>
        <strain evidence="2 3">DSM 26189</strain>
    </source>
</reference>
<comment type="caution">
    <text evidence="2">The sequence shown here is derived from an EMBL/GenBank/DDBJ whole genome shotgun (WGS) entry which is preliminary data.</text>
</comment>
<dbReference type="RefSeq" id="WP_223177587.1">
    <property type="nucleotide sequence ID" value="NZ_JACIDT010000045.1"/>
</dbReference>
<accession>A0A7W6FTA9</accession>
<keyword evidence="3" id="KW-1185">Reference proteome</keyword>
<evidence type="ECO:0000313" key="3">
    <source>
        <dbReference type="Proteomes" id="UP000571950"/>
    </source>
</evidence>
<dbReference type="Pfam" id="PF24703">
    <property type="entry name" value="DUF7666"/>
    <property type="match status" value="1"/>
</dbReference>
<protein>
    <recommendedName>
        <fullName evidence="1">DUF7666 domain-containing protein</fullName>
    </recommendedName>
</protein>
<feature type="domain" description="DUF7666" evidence="1">
    <location>
        <begin position="8"/>
        <end position="101"/>
    </location>
</feature>
<proteinExistence type="predicted"/>
<dbReference type="EMBL" id="JACIDT010000045">
    <property type="protein sequence ID" value="MBB3928919.1"/>
    <property type="molecule type" value="Genomic_DNA"/>
</dbReference>
<evidence type="ECO:0000259" key="1">
    <source>
        <dbReference type="Pfam" id="PF24703"/>
    </source>
</evidence>
<name>A0A7W6FTA9_9SPHN</name>
<gene>
    <name evidence="2" type="ORF">GGR43_004664</name>
</gene>
<dbReference type="InterPro" id="IPR056083">
    <property type="entry name" value="DUF7666"/>
</dbReference>